<dbReference type="PANTHER" id="PTHR10954">
    <property type="entry name" value="RIBONUCLEASE H2 SUBUNIT A"/>
    <property type="match status" value="1"/>
</dbReference>
<dbReference type="SUPFAM" id="SSF53098">
    <property type="entry name" value="Ribonuclease H-like"/>
    <property type="match status" value="1"/>
</dbReference>
<comment type="caution">
    <text evidence="12">The sequence shown here is derived from an EMBL/GenBank/DDBJ whole genome shotgun (WGS) entry which is preliminary data.</text>
</comment>
<comment type="similarity">
    <text evidence="4">Belongs to the RNase HII family. Eukaryotic subfamily.</text>
</comment>
<evidence type="ECO:0000256" key="9">
    <source>
        <dbReference type="PROSITE-ProRule" id="PRU01319"/>
    </source>
</evidence>
<dbReference type="Proteomes" id="UP000193642">
    <property type="component" value="Unassembled WGS sequence"/>
</dbReference>
<keyword evidence="5 10" id="KW-0540">Nuclease</keyword>
<dbReference type="PANTHER" id="PTHR10954:SF7">
    <property type="entry name" value="RIBONUCLEASE H2 SUBUNIT A"/>
    <property type="match status" value="1"/>
</dbReference>
<comment type="catalytic activity">
    <reaction evidence="1 10">
        <text>Endonucleolytic cleavage to 5'-phosphomonoester.</text>
        <dbReference type="EC" id="3.1.26.4"/>
    </reaction>
</comment>
<dbReference type="PROSITE" id="PS51975">
    <property type="entry name" value="RNASE_H_2"/>
    <property type="match status" value="1"/>
</dbReference>
<dbReference type="GO" id="GO:0046872">
    <property type="term" value="F:metal ion binding"/>
    <property type="evidence" value="ECO:0007669"/>
    <property type="project" value="UniProtKB-KW"/>
</dbReference>
<dbReference type="GO" id="GO:0043137">
    <property type="term" value="P:DNA replication, removal of RNA primer"/>
    <property type="evidence" value="ECO:0007669"/>
    <property type="project" value="EnsemblFungi"/>
</dbReference>
<comment type="caution">
    <text evidence="9">Lacks conserved residue(s) required for the propagation of feature annotation.</text>
</comment>
<evidence type="ECO:0000256" key="7">
    <source>
        <dbReference type="ARBA" id="ARBA00022759"/>
    </source>
</evidence>
<evidence type="ECO:0000313" key="13">
    <source>
        <dbReference type="Proteomes" id="UP000193642"/>
    </source>
</evidence>
<proteinExistence type="inferred from homology"/>
<dbReference type="InterPro" id="IPR001352">
    <property type="entry name" value="RNase_HII/HIII"/>
</dbReference>
<dbReference type="GO" id="GO:0003723">
    <property type="term" value="F:RNA binding"/>
    <property type="evidence" value="ECO:0007669"/>
    <property type="project" value="UniProtKB-UniRule"/>
</dbReference>
<dbReference type="Pfam" id="PF01351">
    <property type="entry name" value="RNase_HII"/>
    <property type="match status" value="1"/>
</dbReference>
<evidence type="ECO:0000313" key="12">
    <source>
        <dbReference type="EMBL" id="ORY43310.1"/>
    </source>
</evidence>
<protein>
    <recommendedName>
        <fullName evidence="10">Ribonuclease</fullName>
        <ecNumber evidence="10">3.1.26.4</ecNumber>
    </recommendedName>
</protein>
<dbReference type="GO" id="GO:1990516">
    <property type="term" value="P:ribonucleotide excision repair"/>
    <property type="evidence" value="ECO:0007669"/>
    <property type="project" value="EnsemblFungi"/>
</dbReference>
<dbReference type="FunFam" id="3.30.420.10:FF:000016">
    <property type="entry name" value="Ribonuclease"/>
    <property type="match status" value="1"/>
</dbReference>
<dbReference type="FunFam" id="1.10.10.460:FF:000001">
    <property type="entry name" value="Ribonuclease"/>
    <property type="match status" value="1"/>
</dbReference>
<dbReference type="InterPro" id="IPR024567">
    <property type="entry name" value="RNase_HII/HIII_dom"/>
</dbReference>
<accession>A0A1Y2C8E8</accession>
<dbReference type="EC" id="3.1.26.4" evidence="10"/>
<feature type="domain" description="RNase H type-2" evidence="11">
    <location>
        <begin position="1"/>
        <end position="202"/>
    </location>
</feature>
<evidence type="ECO:0000259" key="11">
    <source>
        <dbReference type="PROSITE" id="PS51975"/>
    </source>
</evidence>
<feature type="non-terminal residue" evidence="12">
    <location>
        <position position="202"/>
    </location>
</feature>
<evidence type="ECO:0000256" key="1">
    <source>
        <dbReference type="ARBA" id="ARBA00000077"/>
    </source>
</evidence>
<dbReference type="GO" id="GO:0004523">
    <property type="term" value="F:RNA-DNA hybrid ribonuclease activity"/>
    <property type="evidence" value="ECO:0007669"/>
    <property type="project" value="UniProtKB-EC"/>
</dbReference>
<name>A0A1Y2C8E8_9FUNG</name>
<evidence type="ECO:0000256" key="10">
    <source>
        <dbReference type="RuleBase" id="RU003515"/>
    </source>
</evidence>
<evidence type="ECO:0000256" key="8">
    <source>
        <dbReference type="ARBA" id="ARBA00022801"/>
    </source>
</evidence>
<dbReference type="GO" id="GO:0032299">
    <property type="term" value="C:ribonuclease H2 complex"/>
    <property type="evidence" value="ECO:0007669"/>
    <property type="project" value="EnsemblFungi"/>
</dbReference>
<dbReference type="InterPro" id="IPR012337">
    <property type="entry name" value="RNaseH-like_sf"/>
</dbReference>
<keyword evidence="7 10" id="KW-0255">Endonuclease</keyword>
<dbReference type="InterPro" id="IPR036397">
    <property type="entry name" value="RNaseH_sf"/>
</dbReference>
<dbReference type="InterPro" id="IPR004649">
    <property type="entry name" value="RNase_H2_suA"/>
</dbReference>
<keyword evidence="6" id="KW-0479">Metal-binding</keyword>
<dbReference type="AlphaFoldDB" id="A0A1Y2C8E8"/>
<comment type="cofactor">
    <cofactor evidence="2">
        <name>Mn(2+)</name>
        <dbReference type="ChEBI" id="CHEBI:29035"/>
    </cofactor>
</comment>
<sequence length="202" mass="22872">MVYACAYAPVSKKSQIKAIGVDDSKKLTEDDRDKLFTKMMTTEYKDWIGFAVTSISPRDISEGMLRRTKYNLNQQAYDTTIALIRETLNQGVNVTEIYVDTVGKEKPYQAVLEKEFPGINITVTTKADSKFPIVSAASIFAKVIRDCVVKNWVFSEPGIPEKPFSRVFGSGYPGDPNTKKWLRQNLDPIFGFPDMIRFSWST</sequence>
<dbReference type="NCBIfam" id="TIGR00729">
    <property type="entry name" value="ribonuclease HII"/>
    <property type="match status" value="1"/>
</dbReference>
<dbReference type="Gene3D" id="3.30.420.10">
    <property type="entry name" value="Ribonuclease H-like superfamily/Ribonuclease H"/>
    <property type="match status" value="1"/>
</dbReference>
<dbReference type="GO" id="GO:0005634">
    <property type="term" value="C:nucleus"/>
    <property type="evidence" value="ECO:0007669"/>
    <property type="project" value="EnsemblFungi"/>
</dbReference>
<dbReference type="CDD" id="cd07181">
    <property type="entry name" value="RNase_HII_eukaryota_like"/>
    <property type="match status" value="1"/>
</dbReference>
<dbReference type="InterPro" id="IPR023160">
    <property type="entry name" value="RNase_HII_hlx-loop-hlx_cap_dom"/>
</dbReference>
<organism evidence="12 13">
    <name type="scientific">Rhizoclosmatium globosum</name>
    <dbReference type="NCBI Taxonomy" id="329046"/>
    <lineage>
        <taxon>Eukaryota</taxon>
        <taxon>Fungi</taxon>
        <taxon>Fungi incertae sedis</taxon>
        <taxon>Chytridiomycota</taxon>
        <taxon>Chytridiomycota incertae sedis</taxon>
        <taxon>Chytridiomycetes</taxon>
        <taxon>Chytridiales</taxon>
        <taxon>Chytriomycetaceae</taxon>
        <taxon>Rhizoclosmatium</taxon>
    </lineage>
</organism>
<evidence type="ECO:0000256" key="5">
    <source>
        <dbReference type="ARBA" id="ARBA00022722"/>
    </source>
</evidence>
<reference evidence="12 13" key="1">
    <citation type="submission" date="2016-07" db="EMBL/GenBank/DDBJ databases">
        <title>Pervasive Adenine N6-methylation of Active Genes in Fungi.</title>
        <authorList>
            <consortium name="DOE Joint Genome Institute"/>
            <person name="Mondo S.J."/>
            <person name="Dannebaum R.O."/>
            <person name="Kuo R.C."/>
            <person name="Labutti K."/>
            <person name="Haridas S."/>
            <person name="Kuo A."/>
            <person name="Salamov A."/>
            <person name="Ahrendt S.R."/>
            <person name="Lipzen A."/>
            <person name="Sullivan W."/>
            <person name="Andreopoulos W.B."/>
            <person name="Clum A."/>
            <person name="Lindquist E."/>
            <person name="Daum C."/>
            <person name="Ramamoorthy G.K."/>
            <person name="Gryganskyi A."/>
            <person name="Culley D."/>
            <person name="Magnuson J.K."/>
            <person name="James T.Y."/>
            <person name="O'Malley M.A."/>
            <person name="Stajich J.E."/>
            <person name="Spatafora J.W."/>
            <person name="Visel A."/>
            <person name="Grigoriev I.V."/>
        </authorList>
    </citation>
    <scope>NUCLEOTIDE SEQUENCE [LARGE SCALE GENOMIC DNA]</scope>
    <source>
        <strain evidence="12 13">JEL800</strain>
    </source>
</reference>
<keyword evidence="13" id="KW-1185">Reference proteome</keyword>
<keyword evidence="8 10" id="KW-0378">Hydrolase</keyword>
<dbReference type="STRING" id="329046.A0A1Y2C8E8"/>
<evidence type="ECO:0000256" key="2">
    <source>
        <dbReference type="ARBA" id="ARBA00001936"/>
    </source>
</evidence>
<dbReference type="EMBL" id="MCGO01000025">
    <property type="protein sequence ID" value="ORY43310.1"/>
    <property type="molecule type" value="Genomic_DNA"/>
</dbReference>
<comment type="function">
    <text evidence="10">Endonuclease that specifically degrades the RNA of RNA-DNA hybrids.</text>
</comment>
<evidence type="ECO:0000256" key="6">
    <source>
        <dbReference type="ARBA" id="ARBA00022723"/>
    </source>
</evidence>
<dbReference type="Gene3D" id="1.10.10.460">
    <property type="entry name" value="Ribonuclease hii. Domain 2"/>
    <property type="match status" value="1"/>
</dbReference>
<gene>
    <name evidence="12" type="ORF">BCR33DRAFT_636155</name>
</gene>
<comment type="cofactor">
    <cofactor evidence="3">
        <name>Mg(2+)</name>
        <dbReference type="ChEBI" id="CHEBI:18420"/>
    </cofactor>
</comment>
<dbReference type="OrthoDB" id="7462577at2759"/>
<evidence type="ECO:0000256" key="4">
    <source>
        <dbReference type="ARBA" id="ARBA00007058"/>
    </source>
</evidence>
<evidence type="ECO:0000256" key="3">
    <source>
        <dbReference type="ARBA" id="ARBA00001946"/>
    </source>
</evidence>